<proteinExistence type="predicted"/>
<keyword evidence="2" id="KW-1185">Reference proteome</keyword>
<gene>
    <name evidence="1" type="ORF">EVAR_3505_1</name>
</gene>
<dbReference type="AlphaFoldDB" id="A0A4C1YTC2"/>
<name>A0A4C1YTC2_EUMVA</name>
<sequence>MSSWACRLLNREGVFTFKKMHKTEPDLTNVTYICILADQLIDTQVRSQRNLKLGTLRPAALRPLRFARELVSAVPYPVSKLRVVLLIVRTEND</sequence>
<reference evidence="1 2" key="1">
    <citation type="journal article" date="2019" name="Commun. Biol.">
        <title>The bagworm genome reveals a unique fibroin gene that provides high tensile strength.</title>
        <authorList>
            <person name="Kono N."/>
            <person name="Nakamura H."/>
            <person name="Ohtoshi R."/>
            <person name="Tomita M."/>
            <person name="Numata K."/>
            <person name="Arakawa K."/>
        </authorList>
    </citation>
    <scope>NUCLEOTIDE SEQUENCE [LARGE SCALE GENOMIC DNA]</scope>
</reference>
<accession>A0A4C1YTC2</accession>
<evidence type="ECO:0000313" key="2">
    <source>
        <dbReference type="Proteomes" id="UP000299102"/>
    </source>
</evidence>
<protein>
    <submittedName>
        <fullName evidence="1">Uncharacterized protein</fullName>
    </submittedName>
</protein>
<dbReference type="EMBL" id="BGZK01001418">
    <property type="protein sequence ID" value="GBP79546.1"/>
    <property type="molecule type" value="Genomic_DNA"/>
</dbReference>
<organism evidence="1 2">
    <name type="scientific">Eumeta variegata</name>
    <name type="common">Bagworm moth</name>
    <name type="synonym">Eumeta japonica</name>
    <dbReference type="NCBI Taxonomy" id="151549"/>
    <lineage>
        <taxon>Eukaryota</taxon>
        <taxon>Metazoa</taxon>
        <taxon>Ecdysozoa</taxon>
        <taxon>Arthropoda</taxon>
        <taxon>Hexapoda</taxon>
        <taxon>Insecta</taxon>
        <taxon>Pterygota</taxon>
        <taxon>Neoptera</taxon>
        <taxon>Endopterygota</taxon>
        <taxon>Lepidoptera</taxon>
        <taxon>Glossata</taxon>
        <taxon>Ditrysia</taxon>
        <taxon>Tineoidea</taxon>
        <taxon>Psychidae</taxon>
        <taxon>Oiketicinae</taxon>
        <taxon>Eumeta</taxon>
    </lineage>
</organism>
<comment type="caution">
    <text evidence="1">The sequence shown here is derived from an EMBL/GenBank/DDBJ whole genome shotgun (WGS) entry which is preliminary data.</text>
</comment>
<evidence type="ECO:0000313" key="1">
    <source>
        <dbReference type="EMBL" id="GBP79546.1"/>
    </source>
</evidence>
<dbReference type="Proteomes" id="UP000299102">
    <property type="component" value="Unassembled WGS sequence"/>
</dbReference>